<dbReference type="PROSITE" id="PS51257">
    <property type="entry name" value="PROKAR_LIPOPROTEIN"/>
    <property type="match status" value="1"/>
</dbReference>
<dbReference type="AlphaFoldDB" id="A0A380JP06"/>
<evidence type="ECO:0000313" key="2">
    <source>
        <dbReference type="Proteomes" id="UP000254461"/>
    </source>
</evidence>
<gene>
    <name evidence="1" type="ORF">NCTC12092_00479</name>
</gene>
<name>A0A380JP06_9STRE</name>
<evidence type="ECO:0000313" key="1">
    <source>
        <dbReference type="EMBL" id="SUN45409.1"/>
    </source>
</evidence>
<sequence>MMIRYFYKLLLTILILALGGFSLSACHSKISKPYQVAIFDKDHVRTFMEKADSLVPVETVSRTQHKLFERESFKQANQGYFAKTREGNDLKVLLTHIDQASLEEKVLHADGNDAYTSTTDGDYFYTTAVFADRIDCYKYDRHLKKQTHKSIPNRDTINASNQFLVIDDALYLLVSAVDIKSQQPKTELWKMDKSFTVTDRIDLDESTAYLRMVNVGRTLYITQAADGILETGEPRPGNKVMVYDLDSGQKSYLMLHVNSPRAIYHHAKTNELIIENDQHYNPDFAWTIYQLDTGEERTIRFEELAGQETSSPYFMMTSSSYYFLFPKKLYRYDCSSHQMTCINLDQYGVTHAHAMIAKPTP</sequence>
<proteinExistence type="predicted"/>
<accession>A0A380JP06</accession>
<dbReference type="RefSeq" id="WP_043025364.1">
    <property type="nucleotide sequence ID" value="NZ_UHFF01000002.1"/>
</dbReference>
<dbReference type="SUPFAM" id="SSF63829">
    <property type="entry name" value="Calcium-dependent phosphotriesterase"/>
    <property type="match status" value="1"/>
</dbReference>
<keyword evidence="1" id="KW-0449">Lipoprotein</keyword>
<protein>
    <submittedName>
        <fullName evidence="1">Lipoprotein</fullName>
    </submittedName>
</protein>
<organism evidence="1 2">
    <name type="scientific">Streptococcus equi subsp. equi</name>
    <dbReference type="NCBI Taxonomy" id="148942"/>
    <lineage>
        <taxon>Bacteria</taxon>
        <taxon>Bacillati</taxon>
        <taxon>Bacillota</taxon>
        <taxon>Bacilli</taxon>
        <taxon>Lactobacillales</taxon>
        <taxon>Streptococcaceae</taxon>
        <taxon>Streptococcus</taxon>
    </lineage>
</organism>
<reference evidence="1 2" key="1">
    <citation type="submission" date="2018-06" db="EMBL/GenBank/DDBJ databases">
        <authorList>
            <consortium name="Pathogen Informatics"/>
            <person name="Doyle S."/>
        </authorList>
    </citation>
    <scope>NUCLEOTIDE SEQUENCE [LARGE SCALE GENOMIC DNA]</scope>
    <source>
        <strain evidence="1 2">NCTC12092</strain>
    </source>
</reference>
<dbReference type="EMBL" id="UHFF01000002">
    <property type="protein sequence ID" value="SUN45409.1"/>
    <property type="molecule type" value="Genomic_DNA"/>
</dbReference>
<dbReference type="Proteomes" id="UP000254461">
    <property type="component" value="Unassembled WGS sequence"/>
</dbReference>